<dbReference type="SMART" id="SM00220">
    <property type="entry name" value="S_TKc"/>
    <property type="match status" value="1"/>
</dbReference>
<evidence type="ECO:0000259" key="4">
    <source>
        <dbReference type="PROSITE" id="PS50011"/>
    </source>
</evidence>
<evidence type="ECO:0000313" key="5">
    <source>
        <dbReference type="EMBL" id="KAK7842116.1"/>
    </source>
</evidence>
<dbReference type="InterPro" id="IPR000719">
    <property type="entry name" value="Prot_kinase_dom"/>
</dbReference>
<dbReference type="PROSITE" id="PS50011">
    <property type="entry name" value="PROTEIN_KINASE_DOM"/>
    <property type="match status" value="1"/>
</dbReference>
<keyword evidence="5" id="KW-0418">Kinase</keyword>
<keyword evidence="5" id="KW-0808">Transferase</keyword>
<dbReference type="Proteomes" id="UP000237347">
    <property type="component" value="Unassembled WGS sequence"/>
</dbReference>
<evidence type="ECO:0000256" key="3">
    <source>
        <dbReference type="SAM" id="MobiDB-lite"/>
    </source>
</evidence>
<dbReference type="Gene3D" id="3.30.200.20">
    <property type="entry name" value="Phosphorylase Kinase, domain 1"/>
    <property type="match status" value="1"/>
</dbReference>
<gene>
    <name evidence="5" type="primary">CDKG1_1</name>
    <name evidence="5" type="ORF">CFP56_014300</name>
</gene>
<feature type="region of interest" description="Disordered" evidence="3">
    <location>
        <begin position="1"/>
        <end position="105"/>
    </location>
</feature>
<feature type="domain" description="Protein kinase" evidence="4">
    <location>
        <begin position="1"/>
        <end position="381"/>
    </location>
</feature>
<dbReference type="EMBL" id="PKMF04000226">
    <property type="protein sequence ID" value="KAK7842116.1"/>
    <property type="molecule type" value="Genomic_DNA"/>
</dbReference>
<evidence type="ECO:0000256" key="2">
    <source>
        <dbReference type="ARBA" id="ARBA00022840"/>
    </source>
</evidence>
<reference evidence="5 6" key="1">
    <citation type="journal article" date="2018" name="Sci. Data">
        <title>The draft genome sequence of cork oak.</title>
        <authorList>
            <person name="Ramos A.M."/>
            <person name="Usie A."/>
            <person name="Barbosa P."/>
            <person name="Barros P.M."/>
            <person name="Capote T."/>
            <person name="Chaves I."/>
            <person name="Simoes F."/>
            <person name="Abreu I."/>
            <person name="Carrasquinho I."/>
            <person name="Faro C."/>
            <person name="Guimaraes J.B."/>
            <person name="Mendonca D."/>
            <person name="Nobrega F."/>
            <person name="Rodrigues L."/>
            <person name="Saibo N.J.M."/>
            <person name="Varela M.C."/>
            <person name="Egas C."/>
            <person name="Matos J."/>
            <person name="Miguel C.M."/>
            <person name="Oliveira M.M."/>
            <person name="Ricardo C.P."/>
            <person name="Goncalves S."/>
        </authorList>
    </citation>
    <scope>NUCLEOTIDE SEQUENCE [LARGE SCALE GENOMIC DNA]</scope>
    <source>
        <strain evidence="6">cv. HL8</strain>
    </source>
</reference>
<sequence>MHCTFNETSDKAGVEDGLVGELNSQTDLSSSLPSVQSGDDCRQEHVEEEEFVGARNTSMSRWASDDEALDDSRRSSPDSEEIRTELSGEGRARSSSFDGDGCSVGPVSGNTYCEGELLDADSMGTDDKQDENASVSGSDADSEDDGDNHHFEETKFPSQRSTNMLQGCRSVYEFEYLKKINEGTYGVVYKAKDKKMGNCGLEEEVVMDEDDFDSVFMVMEYMESDVKGVLEAMKVKKQLYCMSEVKCLMRQLLEGVKAPELLLGTKMYSTAIDMWSVGCIMAELVAQEALFRGKHEIDQLGKIFQILGTPNDKIWPGLTKLWGVRPNIKQPYNLLQKKFPARSFIGSPVLCDSGFDLLNKLLTYDPEKRITAEAALKHDWFSNLAA</sequence>
<feature type="compositionally biased region" description="Basic and acidic residues" evidence="3">
    <location>
        <begin position="70"/>
        <end position="92"/>
    </location>
</feature>
<accession>A0AAW0KTY9</accession>
<protein>
    <submittedName>
        <fullName evidence="5">Cyclin-dependent kinase g1</fullName>
    </submittedName>
</protein>
<dbReference type="InterPro" id="IPR011009">
    <property type="entry name" value="Kinase-like_dom_sf"/>
</dbReference>
<dbReference type="GO" id="GO:0005524">
    <property type="term" value="F:ATP binding"/>
    <property type="evidence" value="ECO:0007669"/>
    <property type="project" value="UniProtKB-KW"/>
</dbReference>
<keyword evidence="2" id="KW-0067">ATP-binding</keyword>
<dbReference type="GO" id="GO:0007346">
    <property type="term" value="P:regulation of mitotic cell cycle"/>
    <property type="evidence" value="ECO:0007669"/>
    <property type="project" value="TreeGrafter"/>
</dbReference>
<comment type="caution">
    <text evidence="5">The sequence shown here is derived from an EMBL/GenBank/DDBJ whole genome shotgun (WGS) entry which is preliminary data.</text>
</comment>
<dbReference type="PANTHER" id="PTHR24056">
    <property type="entry name" value="CELL DIVISION PROTEIN KINASE"/>
    <property type="match status" value="1"/>
</dbReference>
<keyword evidence="6" id="KW-1185">Reference proteome</keyword>
<dbReference type="Pfam" id="PF00069">
    <property type="entry name" value="Pkinase"/>
    <property type="match status" value="1"/>
</dbReference>
<keyword evidence="1" id="KW-0547">Nucleotide-binding</keyword>
<feature type="region of interest" description="Disordered" evidence="3">
    <location>
        <begin position="120"/>
        <end position="159"/>
    </location>
</feature>
<dbReference type="InterPro" id="IPR050108">
    <property type="entry name" value="CDK"/>
</dbReference>
<evidence type="ECO:0000313" key="6">
    <source>
        <dbReference type="Proteomes" id="UP000237347"/>
    </source>
</evidence>
<dbReference type="SUPFAM" id="SSF56112">
    <property type="entry name" value="Protein kinase-like (PK-like)"/>
    <property type="match status" value="1"/>
</dbReference>
<dbReference type="AlphaFoldDB" id="A0AAW0KTY9"/>
<evidence type="ECO:0000256" key="1">
    <source>
        <dbReference type="ARBA" id="ARBA00022741"/>
    </source>
</evidence>
<proteinExistence type="predicted"/>
<organism evidence="5 6">
    <name type="scientific">Quercus suber</name>
    <name type="common">Cork oak</name>
    <dbReference type="NCBI Taxonomy" id="58331"/>
    <lineage>
        <taxon>Eukaryota</taxon>
        <taxon>Viridiplantae</taxon>
        <taxon>Streptophyta</taxon>
        <taxon>Embryophyta</taxon>
        <taxon>Tracheophyta</taxon>
        <taxon>Spermatophyta</taxon>
        <taxon>Magnoliopsida</taxon>
        <taxon>eudicotyledons</taxon>
        <taxon>Gunneridae</taxon>
        <taxon>Pentapetalae</taxon>
        <taxon>rosids</taxon>
        <taxon>fabids</taxon>
        <taxon>Fagales</taxon>
        <taxon>Fagaceae</taxon>
        <taxon>Quercus</taxon>
    </lineage>
</organism>
<dbReference type="Gene3D" id="1.10.510.10">
    <property type="entry name" value="Transferase(Phosphotransferase) domain 1"/>
    <property type="match status" value="1"/>
</dbReference>
<dbReference type="GO" id="GO:0004674">
    <property type="term" value="F:protein serine/threonine kinase activity"/>
    <property type="evidence" value="ECO:0007669"/>
    <property type="project" value="UniProtKB-KW"/>
</dbReference>
<dbReference type="GO" id="GO:0005634">
    <property type="term" value="C:nucleus"/>
    <property type="evidence" value="ECO:0007669"/>
    <property type="project" value="TreeGrafter"/>
</dbReference>
<feature type="compositionally biased region" description="Polar residues" evidence="3">
    <location>
        <begin position="22"/>
        <end position="37"/>
    </location>
</feature>
<name>A0AAW0KTY9_QUESU</name>
<dbReference type="PANTHER" id="PTHR24056:SF542">
    <property type="entry name" value="CYCLIN-DEPENDENT KINASE"/>
    <property type="match status" value="1"/>
</dbReference>